<feature type="compositionally biased region" description="Polar residues" evidence="1">
    <location>
        <begin position="437"/>
        <end position="449"/>
    </location>
</feature>
<feature type="region of interest" description="Disordered" evidence="1">
    <location>
        <begin position="430"/>
        <end position="466"/>
    </location>
</feature>
<gene>
    <name evidence="2" type="ORF">KSP39_PZI003209</name>
</gene>
<dbReference type="PANTHER" id="PTHR34560:SF1">
    <property type="entry name" value="START DOMAIN-CONTAINING PROTEIN"/>
    <property type="match status" value="1"/>
</dbReference>
<feature type="region of interest" description="Disordered" evidence="1">
    <location>
        <begin position="529"/>
        <end position="553"/>
    </location>
</feature>
<evidence type="ECO:0000256" key="1">
    <source>
        <dbReference type="SAM" id="MobiDB-lite"/>
    </source>
</evidence>
<evidence type="ECO:0000313" key="2">
    <source>
        <dbReference type="EMBL" id="KAK8951403.1"/>
    </source>
</evidence>
<dbReference type="PANTHER" id="PTHR34560">
    <property type="entry name" value="POLYKETIDE CYCLASE/DEHYDRASE/LIPID TRANSPORT SUPERFAMILY PROTEIN"/>
    <property type="match status" value="1"/>
</dbReference>
<dbReference type="AlphaFoldDB" id="A0AAP0GCF9"/>
<dbReference type="EMBL" id="JBBWWQ010000003">
    <property type="protein sequence ID" value="KAK8951403.1"/>
    <property type="molecule type" value="Genomic_DNA"/>
</dbReference>
<organism evidence="2 3">
    <name type="scientific">Platanthera zijinensis</name>
    <dbReference type="NCBI Taxonomy" id="2320716"/>
    <lineage>
        <taxon>Eukaryota</taxon>
        <taxon>Viridiplantae</taxon>
        <taxon>Streptophyta</taxon>
        <taxon>Embryophyta</taxon>
        <taxon>Tracheophyta</taxon>
        <taxon>Spermatophyta</taxon>
        <taxon>Magnoliopsida</taxon>
        <taxon>Liliopsida</taxon>
        <taxon>Asparagales</taxon>
        <taxon>Orchidaceae</taxon>
        <taxon>Orchidoideae</taxon>
        <taxon>Orchideae</taxon>
        <taxon>Orchidinae</taxon>
        <taxon>Platanthera</taxon>
    </lineage>
</organism>
<dbReference type="Proteomes" id="UP001418222">
    <property type="component" value="Unassembled WGS sequence"/>
</dbReference>
<evidence type="ECO:0000313" key="3">
    <source>
        <dbReference type="Proteomes" id="UP001418222"/>
    </source>
</evidence>
<sequence>MGKKQGIFESRRRLDNTLSLSDLMNEDSIASLIKEQLIQSSLRSDTCDVGKIVESRTNEVANFLEMLRSASGSDSSDLKFRKDWKVKQDTDQLRVMYCEGPHGSPFHTLLAEGFADGPMDVCLCVSWELSLYKKWWPQYSIPTFKIIASSCLQKVRIGEEISLIRMKVPWPVSDREALLHYFEIEYLKEDLILVLIKTLSDMEHIDADTHGFSSEKIPQAKDTIRVDLVGGFVLQKVQTDRCYFRAIFNFDMKLDFVPPSLINFISRQLIGNGHKLYQKAVGTVAAADADYREALQGPLYIRVRRLLHSHGEFAASLDDLNKEKLEEHKTGAAAKDHIVGTQTSLPEITEEDTRQNRPDAEAKNIITSGSSENLVLGDKYASSKANTAISPEVEHALGILEHAITIVRGKNFGKSSNGVDFPTPKLLGDAGHFKNIPESSSKFKSTGKSEGSPRTADHSESNMGSSVVEAARNEAPTPYSQKEIFLDIKNSHSADSKVDFPSKSYVQVIQPAMLDGGNSKVCDEESLKANGFHREGRSSGGTSTTTKMAAKTSKKKKKRGNLCCLFPGFFPCLANGIRKDLIK</sequence>
<accession>A0AAP0GCF9</accession>
<comment type="caution">
    <text evidence="2">The sequence shown here is derived from an EMBL/GenBank/DDBJ whole genome shotgun (WGS) entry which is preliminary data.</text>
</comment>
<reference evidence="2 3" key="1">
    <citation type="journal article" date="2022" name="Nat. Plants">
        <title>Genomes of leafy and leafless Platanthera orchids illuminate the evolution of mycoheterotrophy.</title>
        <authorList>
            <person name="Li M.H."/>
            <person name="Liu K.W."/>
            <person name="Li Z."/>
            <person name="Lu H.C."/>
            <person name="Ye Q.L."/>
            <person name="Zhang D."/>
            <person name="Wang J.Y."/>
            <person name="Li Y.F."/>
            <person name="Zhong Z.M."/>
            <person name="Liu X."/>
            <person name="Yu X."/>
            <person name="Liu D.K."/>
            <person name="Tu X.D."/>
            <person name="Liu B."/>
            <person name="Hao Y."/>
            <person name="Liao X.Y."/>
            <person name="Jiang Y.T."/>
            <person name="Sun W.H."/>
            <person name="Chen J."/>
            <person name="Chen Y.Q."/>
            <person name="Ai Y."/>
            <person name="Zhai J.W."/>
            <person name="Wu S.S."/>
            <person name="Zhou Z."/>
            <person name="Hsiao Y.Y."/>
            <person name="Wu W.L."/>
            <person name="Chen Y.Y."/>
            <person name="Lin Y.F."/>
            <person name="Hsu J.L."/>
            <person name="Li C.Y."/>
            <person name="Wang Z.W."/>
            <person name="Zhao X."/>
            <person name="Zhong W.Y."/>
            <person name="Ma X.K."/>
            <person name="Ma L."/>
            <person name="Huang J."/>
            <person name="Chen G.Z."/>
            <person name="Huang M.Z."/>
            <person name="Huang L."/>
            <person name="Peng D.H."/>
            <person name="Luo Y.B."/>
            <person name="Zou S.Q."/>
            <person name="Chen S.P."/>
            <person name="Lan S."/>
            <person name="Tsai W.C."/>
            <person name="Van de Peer Y."/>
            <person name="Liu Z.J."/>
        </authorList>
    </citation>
    <scope>NUCLEOTIDE SEQUENCE [LARGE SCALE GENOMIC DNA]</scope>
    <source>
        <strain evidence="2">Lor287</strain>
    </source>
</reference>
<protein>
    <submittedName>
        <fullName evidence="2">Uncharacterized protein</fullName>
    </submittedName>
</protein>
<feature type="compositionally biased region" description="Low complexity" evidence="1">
    <location>
        <begin position="540"/>
        <end position="551"/>
    </location>
</feature>
<dbReference type="SUPFAM" id="SSF55961">
    <property type="entry name" value="Bet v1-like"/>
    <property type="match status" value="1"/>
</dbReference>
<dbReference type="Gene3D" id="3.30.530.20">
    <property type="match status" value="1"/>
</dbReference>
<dbReference type="InterPro" id="IPR023393">
    <property type="entry name" value="START-like_dom_sf"/>
</dbReference>
<keyword evidence="3" id="KW-1185">Reference proteome</keyword>
<name>A0AAP0GCF9_9ASPA</name>
<proteinExistence type="predicted"/>